<keyword evidence="3" id="KW-1185">Reference proteome</keyword>
<feature type="region of interest" description="Disordered" evidence="1">
    <location>
        <begin position="70"/>
        <end position="92"/>
    </location>
</feature>
<organism evidence="2 3">
    <name type="scientific">Myotis brandtii</name>
    <name type="common">Brandt's bat</name>
    <dbReference type="NCBI Taxonomy" id="109478"/>
    <lineage>
        <taxon>Eukaryota</taxon>
        <taxon>Metazoa</taxon>
        <taxon>Chordata</taxon>
        <taxon>Craniata</taxon>
        <taxon>Vertebrata</taxon>
        <taxon>Euteleostomi</taxon>
        <taxon>Mammalia</taxon>
        <taxon>Eutheria</taxon>
        <taxon>Laurasiatheria</taxon>
        <taxon>Chiroptera</taxon>
        <taxon>Yangochiroptera</taxon>
        <taxon>Vespertilionidae</taxon>
        <taxon>Myotis</taxon>
    </lineage>
</organism>
<gene>
    <name evidence="2" type="ORF">D623_10013255</name>
</gene>
<proteinExistence type="predicted"/>
<evidence type="ECO:0000313" key="3">
    <source>
        <dbReference type="Proteomes" id="UP000052978"/>
    </source>
</evidence>
<dbReference type="EMBL" id="KE161183">
    <property type="protein sequence ID" value="EPQ02128.1"/>
    <property type="molecule type" value="Genomic_DNA"/>
</dbReference>
<reference evidence="2 3" key="1">
    <citation type="journal article" date="2013" name="Nat. Commun.">
        <title>Genome analysis reveals insights into physiology and longevity of the Brandt's bat Myotis brandtii.</title>
        <authorList>
            <person name="Seim I."/>
            <person name="Fang X."/>
            <person name="Xiong Z."/>
            <person name="Lobanov A.V."/>
            <person name="Huang Z."/>
            <person name="Ma S."/>
            <person name="Feng Y."/>
            <person name="Turanov A.A."/>
            <person name="Zhu Y."/>
            <person name="Lenz T.L."/>
            <person name="Gerashchenko M.V."/>
            <person name="Fan D."/>
            <person name="Hee Yim S."/>
            <person name="Yao X."/>
            <person name="Jordan D."/>
            <person name="Xiong Y."/>
            <person name="Ma Y."/>
            <person name="Lyapunov A.N."/>
            <person name="Chen G."/>
            <person name="Kulakova O.I."/>
            <person name="Sun Y."/>
            <person name="Lee S.G."/>
            <person name="Bronson R.T."/>
            <person name="Moskalev A.A."/>
            <person name="Sunyaev S.R."/>
            <person name="Zhang G."/>
            <person name="Krogh A."/>
            <person name="Wang J."/>
            <person name="Gladyshev V.N."/>
        </authorList>
    </citation>
    <scope>NUCLEOTIDE SEQUENCE [LARGE SCALE GENOMIC DNA]</scope>
</reference>
<evidence type="ECO:0000256" key="1">
    <source>
        <dbReference type="SAM" id="MobiDB-lite"/>
    </source>
</evidence>
<accession>S7NWV8</accession>
<dbReference type="Proteomes" id="UP000052978">
    <property type="component" value="Unassembled WGS sequence"/>
</dbReference>
<dbReference type="AlphaFoldDB" id="S7NWV8"/>
<name>S7NWV8_MYOBR</name>
<sequence length="92" mass="10839">MTRLSQDNQECLQKHFRRPSMRKQFLPLQRAEAYNANIHQTTEKEGATEAAYDIKLISLKSSDCHLESRGLKERKDQHRGQMKVFPQIDLLR</sequence>
<feature type="compositionally biased region" description="Basic and acidic residues" evidence="1">
    <location>
        <begin position="70"/>
        <end position="79"/>
    </location>
</feature>
<protein>
    <submittedName>
        <fullName evidence="2">Regulator of G-protein signaling 20</fullName>
    </submittedName>
</protein>
<evidence type="ECO:0000313" key="2">
    <source>
        <dbReference type="EMBL" id="EPQ02128.1"/>
    </source>
</evidence>
<dbReference type="eggNOG" id="KOG3589">
    <property type="taxonomic scope" value="Eukaryota"/>
</dbReference>